<proteinExistence type="inferred from homology"/>
<dbReference type="InterPro" id="IPR029045">
    <property type="entry name" value="ClpP/crotonase-like_dom_sf"/>
</dbReference>
<dbReference type="InterPro" id="IPR018376">
    <property type="entry name" value="Enoyl-CoA_hyd/isom_CS"/>
</dbReference>
<dbReference type="Gene3D" id="3.90.226.10">
    <property type="entry name" value="2-enoyl-CoA Hydratase, Chain A, domain 1"/>
    <property type="match status" value="1"/>
</dbReference>
<dbReference type="GO" id="GO:0016853">
    <property type="term" value="F:isomerase activity"/>
    <property type="evidence" value="ECO:0007669"/>
    <property type="project" value="UniProtKB-KW"/>
</dbReference>
<keyword evidence="8" id="KW-0413">Isomerase</keyword>
<dbReference type="SUPFAM" id="SSF52096">
    <property type="entry name" value="ClpP/crotonase"/>
    <property type="match status" value="1"/>
</dbReference>
<dbReference type="EMBL" id="BLKV01000001">
    <property type="protein sequence ID" value="GFG69935.1"/>
    <property type="molecule type" value="Genomic_DNA"/>
</dbReference>
<evidence type="ECO:0000313" key="9">
    <source>
        <dbReference type="Proteomes" id="UP000465263"/>
    </source>
</evidence>
<dbReference type="Proteomes" id="UP000465263">
    <property type="component" value="Unassembled WGS sequence"/>
</dbReference>
<evidence type="ECO:0000256" key="1">
    <source>
        <dbReference type="ARBA" id="ARBA00002994"/>
    </source>
</evidence>
<dbReference type="GO" id="GO:0006635">
    <property type="term" value="P:fatty acid beta-oxidation"/>
    <property type="evidence" value="ECO:0007669"/>
    <property type="project" value="TreeGrafter"/>
</dbReference>
<dbReference type="InterPro" id="IPR001753">
    <property type="entry name" value="Enoyl-CoA_hydra/iso"/>
</dbReference>
<evidence type="ECO:0000256" key="5">
    <source>
        <dbReference type="ARBA" id="ARBA00023709"/>
    </source>
</evidence>
<keyword evidence="3" id="KW-0276">Fatty acid metabolism</keyword>
<dbReference type="GO" id="GO:0004300">
    <property type="term" value="F:enoyl-CoA hydratase activity"/>
    <property type="evidence" value="ECO:0007669"/>
    <property type="project" value="UniProtKB-EC"/>
</dbReference>
<accession>A0A7I9XJ13</accession>
<name>A0A7I9XJ13_9MYCO</name>
<evidence type="ECO:0000256" key="4">
    <source>
        <dbReference type="ARBA" id="ARBA00023098"/>
    </source>
</evidence>
<comment type="function">
    <text evidence="1">Could possibly oxidize fatty acids using specific components.</text>
</comment>
<keyword evidence="4" id="KW-0443">Lipid metabolism</keyword>
<evidence type="ECO:0000313" key="8">
    <source>
        <dbReference type="EMBL" id="GFG69935.1"/>
    </source>
</evidence>
<reference evidence="8 9" key="1">
    <citation type="journal article" date="2019" name="Emerg. Microbes Infect.">
        <title>Comprehensive subspecies identification of 175 nontuberculous mycobacteria species based on 7547 genomic profiles.</title>
        <authorList>
            <person name="Matsumoto Y."/>
            <person name="Kinjo T."/>
            <person name="Motooka D."/>
            <person name="Nabeya D."/>
            <person name="Jung N."/>
            <person name="Uechi K."/>
            <person name="Horii T."/>
            <person name="Iida T."/>
            <person name="Fujita J."/>
            <person name="Nakamura S."/>
        </authorList>
    </citation>
    <scope>NUCLEOTIDE SEQUENCE [LARGE SCALE GENOMIC DNA]</scope>
    <source>
        <strain evidence="8 9">JCM 16017</strain>
    </source>
</reference>
<dbReference type="PROSITE" id="PS00166">
    <property type="entry name" value="ENOYL_COA_HYDRATASE"/>
    <property type="match status" value="1"/>
</dbReference>
<evidence type="ECO:0000256" key="3">
    <source>
        <dbReference type="ARBA" id="ARBA00022832"/>
    </source>
</evidence>
<dbReference type="PANTHER" id="PTHR11941">
    <property type="entry name" value="ENOYL-COA HYDRATASE-RELATED"/>
    <property type="match status" value="1"/>
</dbReference>
<comment type="similarity">
    <text evidence="2 7">Belongs to the enoyl-CoA hydratase/isomerase family.</text>
</comment>
<evidence type="ECO:0000256" key="7">
    <source>
        <dbReference type="RuleBase" id="RU003707"/>
    </source>
</evidence>
<dbReference type="Pfam" id="PF00378">
    <property type="entry name" value="ECH_1"/>
    <property type="match status" value="1"/>
</dbReference>
<organism evidence="8 9">
    <name type="scientific">Mycolicibacter senuensis</name>
    <dbReference type="NCBI Taxonomy" id="386913"/>
    <lineage>
        <taxon>Bacteria</taxon>
        <taxon>Bacillati</taxon>
        <taxon>Actinomycetota</taxon>
        <taxon>Actinomycetes</taxon>
        <taxon>Mycobacteriales</taxon>
        <taxon>Mycobacteriaceae</taxon>
        <taxon>Mycolicibacter</taxon>
    </lineage>
</organism>
<evidence type="ECO:0000256" key="2">
    <source>
        <dbReference type="ARBA" id="ARBA00005254"/>
    </source>
</evidence>
<keyword evidence="9" id="KW-1185">Reference proteome</keyword>
<sequence>MDSTSEQVATSIHRGIGTITLQRPERLNALTWGVMDQTRAAIEDLCTRGDVRALVITGAGRGFCAGYDLVELDAGGGDLQVSVPAGIAASLNPLCEAIVDASVPVVAAVNGPCAGGGLGLALLADIAIAAESAYFLVPQVSSLGVVPDAGATWTLPRILGRARALGMSITGARISAQRAEQWGLIWQSVPNEELMSRAYTLAEELARRTTLVVATRKLIDGADRCGLGEQLAAENREQELALRTETVAINIRGFASKRNREPRPAAPPGGG</sequence>
<dbReference type="OrthoDB" id="8452484at2"/>
<dbReference type="CDD" id="cd06558">
    <property type="entry name" value="crotonase-like"/>
    <property type="match status" value="1"/>
</dbReference>
<comment type="catalytic activity">
    <reaction evidence="6">
        <text>a 4-saturated-(3S)-3-hydroxyacyl-CoA = a (3E)-enoyl-CoA + H2O</text>
        <dbReference type="Rhea" id="RHEA:20724"/>
        <dbReference type="ChEBI" id="CHEBI:15377"/>
        <dbReference type="ChEBI" id="CHEBI:58521"/>
        <dbReference type="ChEBI" id="CHEBI:137480"/>
        <dbReference type="EC" id="4.2.1.17"/>
    </reaction>
</comment>
<dbReference type="AlphaFoldDB" id="A0A7I9XJ13"/>
<comment type="catalytic activity">
    <reaction evidence="5">
        <text>a (3S)-3-hydroxyacyl-CoA = a (2E)-enoyl-CoA + H2O</text>
        <dbReference type="Rhea" id="RHEA:16105"/>
        <dbReference type="ChEBI" id="CHEBI:15377"/>
        <dbReference type="ChEBI" id="CHEBI:57318"/>
        <dbReference type="ChEBI" id="CHEBI:58856"/>
        <dbReference type="EC" id="4.2.1.17"/>
    </reaction>
</comment>
<dbReference type="PANTHER" id="PTHR11941:SF133">
    <property type="entry name" value="1,2-EPOXYPHENYLACETYL-COA ISOMERASE"/>
    <property type="match status" value="1"/>
</dbReference>
<dbReference type="RefSeq" id="WP_085082797.1">
    <property type="nucleotide sequence ID" value="NZ_BLKV01000001.1"/>
</dbReference>
<evidence type="ECO:0000256" key="6">
    <source>
        <dbReference type="ARBA" id="ARBA00023717"/>
    </source>
</evidence>
<gene>
    <name evidence="8" type="ORF">MSEN_16550</name>
</gene>
<comment type="caution">
    <text evidence="8">The sequence shown here is derived from an EMBL/GenBank/DDBJ whole genome shotgun (WGS) entry which is preliminary data.</text>
</comment>
<protein>
    <submittedName>
        <fullName evidence="8">2-(1,2-epoxy-1,2-dihydrophenyl)acetyl-CoA isomerase</fullName>
    </submittedName>
</protein>